<keyword evidence="3" id="KW-0862">Zinc</keyword>
<evidence type="ECO:0000256" key="3">
    <source>
        <dbReference type="ARBA" id="ARBA00022833"/>
    </source>
</evidence>
<dbReference type="SMART" id="SM00849">
    <property type="entry name" value="Lactamase_B"/>
    <property type="match status" value="1"/>
</dbReference>
<protein>
    <recommendedName>
        <fullName evidence="6">Metallo-beta-lactamase domain-containing protein</fullName>
    </recommendedName>
</protein>
<evidence type="ECO:0000256" key="2">
    <source>
        <dbReference type="ARBA" id="ARBA00022801"/>
    </source>
</evidence>
<dbReference type="InterPro" id="IPR038536">
    <property type="entry name" value="Alkyl/aryl-sulf_dimr_sf"/>
</dbReference>
<dbReference type="Pfam" id="PF14863">
    <property type="entry name" value="Alkyl_sulf_dimr"/>
    <property type="match status" value="1"/>
</dbReference>
<gene>
    <name evidence="7" type="ORF">PLESHI_03431</name>
</gene>
<dbReference type="Gene3D" id="3.30.1050.10">
    <property type="entry name" value="SCP2 sterol-binding domain"/>
    <property type="match status" value="1"/>
</dbReference>
<feature type="signal peptide" evidence="5">
    <location>
        <begin position="1"/>
        <end position="20"/>
    </location>
</feature>
<reference evidence="7 8" key="1">
    <citation type="journal article" date="2013" name="Genome Announc.">
        <title>Genome Sequence of Plesiomonas shigelloides Strain 302-73 (Serotype O1).</title>
        <authorList>
            <person name="Pique N."/>
            <person name="Aquilini E."/>
            <person name="Alioto T."/>
            <person name="Minana-Galbis D."/>
            <person name="Tomas J.M."/>
        </authorList>
    </citation>
    <scope>NUCLEOTIDE SEQUENCE [LARGE SCALE GENOMIC DNA]</scope>
    <source>
        <strain evidence="7 8">302-73</strain>
    </source>
</reference>
<keyword evidence="2" id="KW-0378">Hydrolase</keyword>
<proteinExistence type="inferred from homology"/>
<comment type="caution">
    <text evidence="7">The sequence shown here is derived from an EMBL/GenBank/DDBJ whole genome shotgun (WGS) entry which is preliminary data.</text>
</comment>
<evidence type="ECO:0000313" key="7">
    <source>
        <dbReference type="EMBL" id="EON89848.1"/>
    </source>
</evidence>
<dbReference type="GO" id="GO:0018909">
    <property type="term" value="P:dodecyl sulfate metabolic process"/>
    <property type="evidence" value="ECO:0007669"/>
    <property type="project" value="InterPro"/>
</dbReference>
<evidence type="ECO:0000256" key="1">
    <source>
        <dbReference type="ARBA" id="ARBA00022723"/>
    </source>
</evidence>
<accession>R8AU47</accession>
<dbReference type="InterPro" id="IPR044097">
    <property type="entry name" value="Bds1/SdsA1_MBL-fold"/>
</dbReference>
<evidence type="ECO:0000256" key="5">
    <source>
        <dbReference type="SAM" id="SignalP"/>
    </source>
</evidence>
<dbReference type="RefSeq" id="WP_010862320.1">
    <property type="nucleotide sequence ID" value="NZ_KB944507.1"/>
</dbReference>
<dbReference type="GO" id="GO:0030288">
    <property type="term" value="C:outer membrane-bounded periplasmic space"/>
    <property type="evidence" value="ECO:0007669"/>
    <property type="project" value="TreeGrafter"/>
</dbReference>
<name>R8AU47_PLESH</name>
<dbReference type="PATRIC" id="fig|1315976.3.peg.662"/>
<dbReference type="InterPro" id="IPR052195">
    <property type="entry name" value="Bact_Alkyl/Aryl-Sulfatase"/>
</dbReference>
<dbReference type="OrthoDB" id="9815874at2"/>
<dbReference type="InterPro" id="IPR001279">
    <property type="entry name" value="Metallo-B-lactamas"/>
</dbReference>
<dbReference type="AlphaFoldDB" id="R8AU47"/>
<dbReference type="GO" id="GO:0018741">
    <property type="term" value="F:linear primary-alkylsulfatase activity"/>
    <property type="evidence" value="ECO:0007669"/>
    <property type="project" value="InterPro"/>
</dbReference>
<dbReference type="HOGENOM" id="CLU_014655_1_0_6"/>
<dbReference type="SUPFAM" id="SSF56281">
    <property type="entry name" value="Metallo-hydrolase/oxidoreductase"/>
    <property type="match status" value="1"/>
</dbReference>
<dbReference type="FunFam" id="3.60.15.30:FF:000001">
    <property type="entry name" value="Alkyl/aryl-sulfatase BDS1"/>
    <property type="match status" value="1"/>
</dbReference>
<feature type="chain" id="PRO_5004462250" description="Metallo-beta-lactamase domain-containing protein" evidence="5">
    <location>
        <begin position="21"/>
        <end position="676"/>
    </location>
</feature>
<organism evidence="7 8">
    <name type="scientific">Plesiomonas shigelloides 302-73</name>
    <dbReference type="NCBI Taxonomy" id="1315976"/>
    <lineage>
        <taxon>Bacteria</taxon>
        <taxon>Pseudomonadati</taxon>
        <taxon>Pseudomonadota</taxon>
        <taxon>Gammaproteobacteria</taxon>
        <taxon>Enterobacterales</taxon>
        <taxon>Enterobacteriaceae</taxon>
        <taxon>Plesiomonas</taxon>
    </lineage>
</organism>
<keyword evidence="5" id="KW-0732">Signal</keyword>
<dbReference type="EMBL" id="AQQO01000025">
    <property type="protein sequence ID" value="EON89848.1"/>
    <property type="molecule type" value="Genomic_DNA"/>
</dbReference>
<dbReference type="InterPro" id="IPR029228">
    <property type="entry name" value="Alkyl_sulf_dimr"/>
</dbReference>
<dbReference type="InterPro" id="IPR036527">
    <property type="entry name" value="SCP2_sterol-bd_dom_sf"/>
</dbReference>
<dbReference type="CDD" id="cd07710">
    <property type="entry name" value="arylsulfatase_Sdsa1-like_MBL-fold"/>
    <property type="match status" value="1"/>
</dbReference>
<dbReference type="InterPro" id="IPR036866">
    <property type="entry name" value="RibonucZ/Hydroxyglut_hydro"/>
</dbReference>
<dbReference type="Gene3D" id="1.25.40.880">
    <property type="entry name" value="Alkyl sulfatase, dimerisation domain"/>
    <property type="match status" value="1"/>
</dbReference>
<keyword evidence="8" id="KW-1185">Reference proteome</keyword>
<dbReference type="Gene3D" id="3.60.15.30">
    <property type="entry name" value="Metallo-beta-lactamase domain"/>
    <property type="match status" value="1"/>
</dbReference>
<keyword evidence="1" id="KW-0479">Metal-binding</keyword>
<dbReference type="Pfam" id="PF14864">
    <property type="entry name" value="Alkyl_sulf_C"/>
    <property type="match status" value="1"/>
</dbReference>
<dbReference type="Pfam" id="PF00753">
    <property type="entry name" value="Lactamase_B"/>
    <property type="match status" value="1"/>
</dbReference>
<evidence type="ECO:0000259" key="6">
    <source>
        <dbReference type="SMART" id="SM00849"/>
    </source>
</evidence>
<dbReference type="Proteomes" id="UP000014012">
    <property type="component" value="Unassembled WGS sequence"/>
</dbReference>
<feature type="domain" description="Metallo-beta-lactamase" evidence="6">
    <location>
        <begin position="125"/>
        <end position="347"/>
    </location>
</feature>
<dbReference type="GO" id="GO:0046983">
    <property type="term" value="F:protein dimerization activity"/>
    <property type="evidence" value="ECO:0007669"/>
    <property type="project" value="InterPro"/>
</dbReference>
<evidence type="ECO:0000256" key="4">
    <source>
        <dbReference type="ARBA" id="ARBA00033751"/>
    </source>
</evidence>
<dbReference type="GO" id="GO:0046872">
    <property type="term" value="F:metal ion binding"/>
    <property type="evidence" value="ECO:0007669"/>
    <property type="project" value="UniProtKB-KW"/>
</dbReference>
<comment type="similarity">
    <text evidence="4">Belongs to the metallo-beta-lactamase superfamily. Type III sulfatase family.</text>
</comment>
<evidence type="ECO:0000313" key="8">
    <source>
        <dbReference type="Proteomes" id="UP000014012"/>
    </source>
</evidence>
<dbReference type="SUPFAM" id="SSF55718">
    <property type="entry name" value="SCP-like"/>
    <property type="match status" value="1"/>
</dbReference>
<sequence>MKLSPIALSLLVLSAPLTHAAQTSKDATPATQQFLTQVAETLPTSNIDDIAFATKGLIAQEKDLQIKNAAGKVVWELGSYDFLLKDAPSTSATIHPSLLRQATLNMNHGLYKVTDGIYQVRGYDLANITFVRGKTGWIVFDPLTVPETAKAAYDLVSKQLGKLPVVAVVYSHSHADHFGGVKGIISQADVDSGKVQVIAPAGFTEHAISENVLAGNAMARRTTYQYGNMLPKSEKGQVDAAIGKGVALGELSLITPTKEISKDIEEITVDGVTMVMQSTPGTEAPAEMNTWLPQFKTYWAAENTIGGLHNVYTLRGAPVRDPRAWSSYINQSLHLFGDKAEVIMASHTWPRWGNDTIVSFLEKQRDMYGFINNEALRLANHGVTIDEVQDEFKVPESLAREWYNRGYHGSYHRNAKAVINKYLGYSDMNPAKLLPLSPKDAAPRYVAAMGGIDKVIAEGKRAFDQGDFRWCAEVVNYAVFAEPGNMPARFQQADCLEQLGYQSESAGERNSFLMGAYELRNGVPKGVATKTASPDLIAAMPVTDFLDYLAVRLDGNKADQAGYTLTMNINLSDSNEKVLMQVKNGNLSHIKGYQDNKPDVTMTINRAALADFMLQKASLQELQQAGRVEITGDANRLYQLGTYLDNFDFWFNIVTPNDHSQYSHGLSGSKTSPINR</sequence>
<dbReference type="PANTHER" id="PTHR43223:SF1">
    <property type="entry name" value="ALKYL_ARYL-SULFATASE BDS1"/>
    <property type="match status" value="1"/>
</dbReference>
<dbReference type="PANTHER" id="PTHR43223">
    <property type="entry name" value="ALKYL/ARYL-SULFATASE"/>
    <property type="match status" value="1"/>
</dbReference>
<dbReference type="InterPro" id="IPR029229">
    <property type="entry name" value="Alkyl_sulf_C"/>
</dbReference>